<protein>
    <recommendedName>
        <fullName evidence="6">Alanine--glyoxylate aminotransferase</fullName>
        <ecNumber evidence="6">2.6.1.44</ecNumber>
    </recommendedName>
</protein>
<comment type="catalytic activity">
    <reaction evidence="6">
        <text>glyoxylate + L-alanine = glycine + pyruvate</text>
        <dbReference type="Rhea" id="RHEA:24248"/>
        <dbReference type="ChEBI" id="CHEBI:15361"/>
        <dbReference type="ChEBI" id="CHEBI:36655"/>
        <dbReference type="ChEBI" id="CHEBI:57305"/>
        <dbReference type="ChEBI" id="CHEBI:57972"/>
        <dbReference type="EC" id="2.6.1.44"/>
    </reaction>
</comment>
<evidence type="ECO:0000256" key="1">
    <source>
        <dbReference type="ARBA" id="ARBA00001933"/>
    </source>
</evidence>
<dbReference type="InterPro" id="IPR015421">
    <property type="entry name" value="PyrdxlP-dep_Trfase_major"/>
</dbReference>
<evidence type="ECO:0000256" key="3">
    <source>
        <dbReference type="ARBA" id="ARBA00022576"/>
    </source>
</evidence>
<evidence type="ECO:0000256" key="10">
    <source>
        <dbReference type="RuleBase" id="RU004504"/>
    </source>
</evidence>
<dbReference type="AlphaFoldDB" id="A0AAW1IW15"/>
<evidence type="ECO:0000256" key="9">
    <source>
        <dbReference type="RuleBase" id="RU004075"/>
    </source>
</evidence>
<dbReference type="InterPro" id="IPR000192">
    <property type="entry name" value="Aminotrans_V_dom"/>
</dbReference>
<dbReference type="PANTHER" id="PTHR21152:SF40">
    <property type="entry name" value="ALANINE--GLYOXYLATE AMINOTRANSFERASE"/>
    <property type="match status" value="1"/>
</dbReference>
<keyword evidence="13" id="KW-1185">Reference proteome</keyword>
<dbReference type="FunFam" id="3.40.640.10:FF:000027">
    <property type="entry name" value="Serine--pyruvate aminotransferase, mitochondrial"/>
    <property type="match status" value="1"/>
</dbReference>
<comment type="cofactor">
    <cofactor evidence="1 6 8 10">
        <name>pyridoxal 5'-phosphate</name>
        <dbReference type="ChEBI" id="CHEBI:597326"/>
    </cofactor>
</comment>
<evidence type="ECO:0000313" key="13">
    <source>
        <dbReference type="Proteomes" id="UP001458880"/>
    </source>
</evidence>
<evidence type="ECO:0000256" key="8">
    <source>
        <dbReference type="PIRSR" id="PIRSR000524-50"/>
    </source>
</evidence>
<dbReference type="InterPro" id="IPR020578">
    <property type="entry name" value="Aminotrans_V_PyrdxlP_BS"/>
</dbReference>
<reference evidence="12 13" key="1">
    <citation type="journal article" date="2024" name="BMC Genomics">
        <title>De novo assembly and annotation of Popillia japonica's genome with initial clues to its potential as an invasive pest.</title>
        <authorList>
            <person name="Cucini C."/>
            <person name="Boschi S."/>
            <person name="Funari R."/>
            <person name="Cardaioli E."/>
            <person name="Iannotti N."/>
            <person name="Marturano G."/>
            <person name="Paoli F."/>
            <person name="Bruttini M."/>
            <person name="Carapelli A."/>
            <person name="Frati F."/>
            <person name="Nardi F."/>
        </authorList>
    </citation>
    <scope>NUCLEOTIDE SEQUENCE [LARGE SCALE GENOMIC DNA]</scope>
    <source>
        <strain evidence="12">DMR45628</strain>
    </source>
</reference>
<dbReference type="PIRSF" id="PIRSF000524">
    <property type="entry name" value="SPT"/>
    <property type="match status" value="1"/>
</dbReference>
<proteinExistence type="inferred from homology"/>
<dbReference type="InterPro" id="IPR015424">
    <property type="entry name" value="PyrdxlP-dep_Trfase"/>
</dbReference>
<keyword evidence="5 6" id="KW-0663">Pyridoxal phosphate</keyword>
<dbReference type="GO" id="GO:0004760">
    <property type="term" value="F:L-serine-pyruvate transaminase activity"/>
    <property type="evidence" value="ECO:0007669"/>
    <property type="project" value="TreeGrafter"/>
</dbReference>
<organism evidence="12 13">
    <name type="scientific">Popillia japonica</name>
    <name type="common">Japanese beetle</name>
    <dbReference type="NCBI Taxonomy" id="7064"/>
    <lineage>
        <taxon>Eukaryota</taxon>
        <taxon>Metazoa</taxon>
        <taxon>Ecdysozoa</taxon>
        <taxon>Arthropoda</taxon>
        <taxon>Hexapoda</taxon>
        <taxon>Insecta</taxon>
        <taxon>Pterygota</taxon>
        <taxon>Neoptera</taxon>
        <taxon>Endopterygota</taxon>
        <taxon>Coleoptera</taxon>
        <taxon>Polyphaga</taxon>
        <taxon>Scarabaeiformia</taxon>
        <taxon>Scarabaeidae</taxon>
        <taxon>Rutelinae</taxon>
        <taxon>Popillia</taxon>
    </lineage>
</organism>
<evidence type="ECO:0000256" key="4">
    <source>
        <dbReference type="ARBA" id="ARBA00022679"/>
    </source>
</evidence>
<evidence type="ECO:0000259" key="11">
    <source>
        <dbReference type="Pfam" id="PF00266"/>
    </source>
</evidence>
<dbReference type="Gene3D" id="3.40.640.10">
    <property type="entry name" value="Type I PLP-dependent aspartate aminotransferase-like (Major domain)"/>
    <property type="match status" value="1"/>
</dbReference>
<keyword evidence="4" id="KW-0808">Transferase</keyword>
<keyword evidence="3 12" id="KW-0032">Aminotransferase</keyword>
<sequence>MLVEPPKCLTKPLFVPNKLLMGPGPSNCSPRVLQAMSQQTLGHLHTETTYIMDEIKEGIKYIFQTRNTLTLCVSAAGHAAIEAVMCNLLEPGDVVLIAVNGIWGDRASDMAERYGAIVRQIRTEPGNNFTLKQIEEGLVKYKPVLFFIIQGESSTGCYQPLEHLGDLCHRYNCLLGVDTVASLGSVPVKMDEWNIDAIYTGSQKCLSAPPGITPMSFSKKAEKKIFSRKTPVKVYYLDMKLLGDYWNCFGKPRIYHHTVSATLLYGLREALAIFCEEGIDNSIRRHQTCARKLYEGLDRLGMQFLIRDVNKRLPTVTTIAVPDFVNWRDVVEYAMKTYYFEISGGLGPTAGKVFRIGLMGYNATLDNVDYTLRIFEESLNYGRSKFKASKL</sequence>
<dbReference type="Pfam" id="PF00266">
    <property type="entry name" value="Aminotran_5"/>
    <property type="match status" value="1"/>
</dbReference>
<dbReference type="EMBL" id="JASPKY010000518">
    <property type="protein sequence ID" value="KAK9694235.1"/>
    <property type="molecule type" value="Genomic_DNA"/>
</dbReference>
<comment type="caution">
    <text evidence="12">The sequence shown here is derived from an EMBL/GenBank/DDBJ whole genome shotgun (WGS) entry which is preliminary data.</text>
</comment>
<dbReference type="GO" id="GO:0008453">
    <property type="term" value="F:alanine-glyoxylate transaminase activity"/>
    <property type="evidence" value="ECO:0007669"/>
    <property type="project" value="UniProtKB-EC"/>
</dbReference>
<feature type="binding site" evidence="7">
    <location>
        <position position="355"/>
    </location>
    <ligand>
        <name>substrate</name>
    </ligand>
</feature>
<dbReference type="PANTHER" id="PTHR21152">
    <property type="entry name" value="AMINOTRANSFERASE CLASS V"/>
    <property type="match status" value="1"/>
</dbReference>
<evidence type="ECO:0000256" key="6">
    <source>
        <dbReference type="PIRNR" id="PIRNR000524"/>
    </source>
</evidence>
<evidence type="ECO:0000256" key="2">
    <source>
        <dbReference type="ARBA" id="ARBA00009236"/>
    </source>
</evidence>
<dbReference type="GO" id="GO:0005777">
    <property type="term" value="C:peroxisome"/>
    <property type="evidence" value="ECO:0007669"/>
    <property type="project" value="TreeGrafter"/>
</dbReference>
<feature type="domain" description="Aminotransferase class V" evidence="11">
    <location>
        <begin position="22"/>
        <end position="345"/>
    </location>
</feature>
<comment type="similarity">
    <text evidence="2 6 9">Belongs to the class-V pyridoxal-phosphate-dependent aminotransferase family.</text>
</comment>
<evidence type="ECO:0000313" key="12">
    <source>
        <dbReference type="EMBL" id="KAK9694235.1"/>
    </source>
</evidence>
<dbReference type="CDD" id="cd06451">
    <property type="entry name" value="AGAT_like"/>
    <property type="match status" value="1"/>
</dbReference>
<dbReference type="InterPro" id="IPR024169">
    <property type="entry name" value="SP_NH2Trfase/AEP_transaminase"/>
</dbReference>
<evidence type="ECO:0000256" key="5">
    <source>
        <dbReference type="ARBA" id="ARBA00022898"/>
    </source>
</evidence>
<feature type="modified residue" description="N6-(pyridoxal phosphate)lysine" evidence="8">
    <location>
        <position position="204"/>
    </location>
</feature>
<dbReference type="InterPro" id="IPR015422">
    <property type="entry name" value="PyrdxlP-dep_Trfase_small"/>
</dbReference>
<gene>
    <name evidence="12" type="ORF">QE152_g33691</name>
</gene>
<dbReference type="SUPFAM" id="SSF53383">
    <property type="entry name" value="PLP-dependent transferases"/>
    <property type="match status" value="1"/>
</dbReference>
<dbReference type="Gene3D" id="3.90.1150.10">
    <property type="entry name" value="Aspartate Aminotransferase, domain 1"/>
    <property type="match status" value="1"/>
</dbReference>
<accession>A0AAW1IW15</accession>
<dbReference type="EC" id="2.6.1.44" evidence="6"/>
<name>A0AAW1IW15_POPJA</name>
<dbReference type="GO" id="GO:0019265">
    <property type="term" value="P:glycine biosynthetic process, by transamination of glyoxylate"/>
    <property type="evidence" value="ECO:0007669"/>
    <property type="project" value="TreeGrafter"/>
</dbReference>
<dbReference type="PROSITE" id="PS00595">
    <property type="entry name" value="AA_TRANSFER_CLASS_5"/>
    <property type="match status" value="1"/>
</dbReference>
<dbReference type="Proteomes" id="UP001458880">
    <property type="component" value="Unassembled WGS sequence"/>
</dbReference>
<evidence type="ECO:0000256" key="7">
    <source>
        <dbReference type="PIRSR" id="PIRSR000524-1"/>
    </source>
</evidence>